<evidence type="ECO:0000313" key="1">
    <source>
        <dbReference type="EMBL" id="ETO71064.1"/>
    </source>
</evidence>
<comment type="caution">
    <text evidence="1">The sequence shown here is derived from an EMBL/GenBank/DDBJ whole genome shotgun (WGS) entry which is preliminary data.</text>
</comment>
<gene>
    <name evidence="1" type="ORF">F444_12501</name>
</gene>
<dbReference type="AlphaFoldDB" id="A0A080ZWQ3"/>
<sequence>MTYKCAEHDNCGRIFRIRAVRTTELKTLPFVLEAKGLHSGEPTGRKKTGIHPAFAFEVDTAVMGKEGP</sequence>
<accession>A0A080ZWQ3</accession>
<organism evidence="1 2">
    <name type="scientific">Phytophthora nicotianae P1976</name>
    <dbReference type="NCBI Taxonomy" id="1317066"/>
    <lineage>
        <taxon>Eukaryota</taxon>
        <taxon>Sar</taxon>
        <taxon>Stramenopiles</taxon>
        <taxon>Oomycota</taxon>
        <taxon>Peronosporomycetes</taxon>
        <taxon>Peronosporales</taxon>
        <taxon>Peronosporaceae</taxon>
        <taxon>Phytophthora</taxon>
    </lineage>
</organism>
<protein>
    <submittedName>
        <fullName evidence="1">Uncharacterized protein</fullName>
    </submittedName>
</protein>
<dbReference type="EMBL" id="ANJA01002227">
    <property type="protein sequence ID" value="ETO71064.1"/>
    <property type="molecule type" value="Genomic_DNA"/>
</dbReference>
<proteinExistence type="predicted"/>
<evidence type="ECO:0000313" key="2">
    <source>
        <dbReference type="Proteomes" id="UP000028582"/>
    </source>
</evidence>
<reference evidence="1 2" key="1">
    <citation type="submission" date="2013-11" db="EMBL/GenBank/DDBJ databases">
        <title>The Genome Sequence of Phytophthora parasitica P1976.</title>
        <authorList>
            <consortium name="The Broad Institute Genomics Platform"/>
            <person name="Russ C."/>
            <person name="Tyler B."/>
            <person name="Panabieres F."/>
            <person name="Shan W."/>
            <person name="Tripathy S."/>
            <person name="Grunwald N."/>
            <person name="Machado M."/>
            <person name="Johnson C.S."/>
            <person name="Walker B."/>
            <person name="Young S."/>
            <person name="Zeng Q."/>
            <person name="Gargeya S."/>
            <person name="Fitzgerald M."/>
            <person name="Haas B."/>
            <person name="Abouelleil A."/>
            <person name="Allen A.W."/>
            <person name="Alvarado L."/>
            <person name="Arachchi H.M."/>
            <person name="Berlin A.M."/>
            <person name="Chapman S.B."/>
            <person name="Gainer-Dewar J."/>
            <person name="Goldberg J."/>
            <person name="Griggs A."/>
            <person name="Gujja S."/>
            <person name="Hansen M."/>
            <person name="Howarth C."/>
            <person name="Imamovic A."/>
            <person name="Ireland A."/>
            <person name="Larimer J."/>
            <person name="McCowan C."/>
            <person name="Murphy C."/>
            <person name="Pearson M."/>
            <person name="Poon T.W."/>
            <person name="Priest M."/>
            <person name="Roberts A."/>
            <person name="Saif S."/>
            <person name="Shea T."/>
            <person name="Sisk P."/>
            <person name="Sykes S."/>
            <person name="Wortman J."/>
            <person name="Nusbaum C."/>
            <person name="Birren B."/>
        </authorList>
    </citation>
    <scope>NUCLEOTIDE SEQUENCE [LARGE SCALE GENOMIC DNA]</scope>
    <source>
        <strain evidence="1 2">P1976</strain>
    </source>
</reference>
<name>A0A080ZWQ3_PHYNI</name>
<dbReference type="Proteomes" id="UP000028582">
    <property type="component" value="Unassembled WGS sequence"/>
</dbReference>